<dbReference type="PROSITE" id="PS50206">
    <property type="entry name" value="RHODANESE_3"/>
    <property type="match status" value="1"/>
</dbReference>
<dbReference type="InterPro" id="IPR036873">
    <property type="entry name" value="Rhodanese-like_dom_sf"/>
</dbReference>
<dbReference type="AlphaFoldDB" id="A0A7D5KXY2"/>
<dbReference type="Proteomes" id="UP000509241">
    <property type="component" value="Chromosome"/>
</dbReference>
<proteinExistence type="predicted"/>
<dbReference type="OrthoDB" id="252224at2157"/>
<evidence type="ECO:0000313" key="3">
    <source>
        <dbReference type="Proteomes" id="UP000509241"/>
    </source>
</evidence>
<accession>A0A7D5KXY2</accession>
<keyword evidence="3" id="KW-1185">Reference proteome</keyword>
<organism evidence="2 3">
    <name type="scientific">Natrinema halophilum</name>
    <dbReference type="NCBI Taxonomy" id="1699371"/>
    <lineage>
        <taxon>Archaea</taxon>
        <taxon>Methanobacteriati</taxon>
        <taxon>Methanobacteriota</taxon>
        <taxon>Stenosarchaea group</taxon>
        <taxon>Halobacteria</taxon>
        <taxon>Halobacteriales</taxon>
        <taxon>Natrialbaceae</taxon>
        <taxon>Natrinema</taxon>
    </lineage>
</organism>
<dbReference type="Gene3D" id="3.40.250.10">
    <property type="entry name" value="Rhodanese-like domain"/>
    <property type="match status" value="1"/>
</dbReference>
<evidence type="ECO:0000259" key="1">
    <source>
        <dbReference type="PROSITE" id="PS50206"/>
    </source>
</evidence>
<gene>
    <name evidence="2" type="ORF">HYG82_13165</name>
</gene>
<dbReference type="KEGG" id="haly:HYG82_13165"/>
<protein>
    <submittedName>
        <fullName evidence="2">Rhodanese-like domain-containing protein</fullName>
    </submittedName>
</protein>
<dbReference type="EMBL" id="CP058601">
    <property type="protein sequence ID" value="QLG49742.1"/>
    <property type="molecule type" value="Genomic_DNA"/>
</dbReference>
<dbReference type="InterPro" id="IPR001763">
    <property type="entry name" value="Rhodanese-like_dom"/>
</dbReference>
<evidence type="ECO:0000313" key="2">
    <source>
        <dbReference type="EMBL" id="QLG49742.1"/>
    </source>
</evidence>
<dbReference type="Pfam" id="PF00581">
    <property type="entry name" value="Rhodanese"/>
    <property type="match status" value="1"/>
</dbReference>
<dbReference type="GeneID" id="56034258"/>
<name>A0A7D5KXY2_9EURY</name>
<dbReference type="CDD" id="cd00158">
    <property type="entry name" value="RHOD"/>
    <property type="match status" value="1"/>
</dbReference>
<feature type="domain" description="Rhodanese" evidence="1">
    <location>
        <begin position="75"/>
        <end position="167"/>
    </location>
</feature>
<dbReference type="RefSeq" id="WP_179261584.1">
    <property type="nucleotide sequence ID" value="NZ_CP058601.1"/>
</dbReference>
<dbReference type="PROSITE" id="PS51257">
    <property type="entry name" value="PROKAR_LIPOPROTEIN"/>
    <property type="match status" value="1"/>
</dbReference>
<reference evidence="2 3" key="1">
    <citation type="submission" date="2020-07" db="EMBL/GenBank/DDBJ databases">
        <authorList>
            <person name="Cui H."/>
        </authorList>
    </citation>
    <scope>NUCLEOTIDE SEQUENCE [LARGE SCALE GENOMIC DNA]</scope>
    <source>
        <strain evidence="2 3">YPL8</strain>
    </source>
</reference>
<dbReference type="SUPFAM" id="SSF52821">
    <property type="entry name" value="Rhodanese/Cell cycle control phosphatase"/>
    <property type="match status" value="1"/>
</dbReference>
<sequence length="253" mass="27480">MNRRTFLAITGTGVLGGVAGCLGGNSNGNDLDGYGPKPETVPEKRSIDTGAYKTQKFDGVDVPLAPIDDVFYWYQRQEARVADARGSSQYEKSHIAGAVLSTAPPYTPDDDPVADWSKSDRIVTYCGCPHHLSGLRAAALINNGYEEVYAINEGFGAWIDRDYPLEGSEVSSDRATYEIKGQSDPAYVGKMVRLEQIDAERLEAAPITDDGTYTMQLHYAGSTDSRFRVEAPDYTVEGTLEELTSGTLTSAQN</sequence>